<accession>A0A5N5FWI0</accession>
<evidence type="ECO:0000256" key="1">
    <source>
        <dbReference type="SAM" id="MobiDB-lite"/>
    </source>
</evidence>
<keyword evidence="2" id="KW-0472">Membrane</keyword>
<keyword evidence="2" id="KW-1133">Transmembrane helix</keyword>
<gene>
    <name evidence="3" type="ORF">D8674_007202</name>
</gene>
<organism evidence="3 4">
    <name type="scientific">Pyrus ussuriensis x Pyrus communis</name>
    <dbReference type="NCBI Taxonomy" id="2448454"/>
    <lineage>
        <taxon>Eukaryota</taxon>
        <taxon>Viridiplantae</taxon>
        <taxon>Streptophyta</taxon>
        <taxon>Embryophyta</taxon>
        <taxon>Tracheophyta</taxon>
        <taxon>Spermatophyta</taxon>
        <taxon>Magnoliopsida</taxon>
        <taxon>eudicotyledons</taxon>
        <taxon>Gunneridae</taxon>
        <taxon>Pentapetalae</taxon>
        <taxon>rosids</taxon>
        <taxon>fabids</taxon>
        <taxon>Rosales</taxon>
        <taxon>Rosaceae</taxon>
        <taxon>Amygdaloideae</taxon>
        <taxon>Maleae</taxon>
        <taxon>Pyrus</taxon>
    </lineage>
</organism>
<comment type="caution">
    <text evidence="3">The sequence shown here is derived from an EMBL/GenBank/DDBJ whole genome shotgun (WGS) entry which is preliminary data.</text>
</comment>
<feature type="region of interest" description="Disordered" evidence="1">
    <location>
        <begin position="194"/>
        <end position="215"/>
    </location>
</feature>
<proteinExistence type="predicted"/>
<dbReference type="OrthoDB" id="1745749at2759"/>
<feature type="transmembrane region" description="Helical" evidence="2">
    <location>
        <begin position="151"/>
        <end position="168"/>
    </location>
</feature>
<protein>
    <submittedName>
        <fullName evidence="3">Uncharacterized protein</fullName>
    </submittedName>
</protein>
<feature type="transmembrane region" description="Helical" evidence="2">
    <location>
        <begin position="54"/>
        <end position="77"/>
    </location>
</feature>
<name>A0A5N5FWI0_9ROSA</name>
<reference evidence="4" key="2">
    <citation type="submission" date="2019-10" db="EMBL/GenBank/DDBJ databases">
        <title>A de novo genome assembly of a pear dwarfing rootstock.</title>
        <authorList>
            <person name="Wang F."/>
            <person name="Wang J."/>
            <person name="Li S."/>
            <person name="Zhang Y."/>
            <person name="Fang M."/>
            <person name="Ma L."/>
            <person name="Zhao Y."/>
            <person name="Jiang S."/>
        </authorList>
    </citation>
    <scope>NUCLEOTIDE SEQUENCE [LARGE SCALE GENOMIC DNA]</scope>
</reference>
<feature type="transmembrane region" description="Helical" evidence="2">
    <location>
        <begin position="89"/>
        <end position="113"/>
    </location>
</feature>
<dbReference type="AlphaFoldDB" id="A0A5N5FWI0"/>
<keyword evidence="4" id="KW-1185">Reference proteome</keyword>
<evidence type="ECO:0000313" key="3">
    <source>
        <dbReference type="EMBL" id="KAB2607485.1"/>
    </source>
</evidence>
<dbReference type="PANTHER" id="PTHR34741:SF2">
    <property type="entry name" value="VESICLE TRANSPORT PROTEIN"/>
    <property type="match status" value="1"/>
</dbReference>
<reference evidence="3 4" key="1">
    <citation type="submission" date="2019-09" db="EMBL/GenBank/DDBJ databases">
        <authorList>
            <person name="Ou C."/>
        </authorList>
    </citation>
    <scope>NUCLEOTIDE SEQUENCE [LARGE SCALE GENOMIC DNA]</scope>
    <source>
        <strain evidence="3">S2</strain>
        <tissue evidence="3">Leaf</tissue>
    </source>
</reference>
<sequence>MNRFCAKIIQLLNALIISPVDRDHPEGKPDLEAAVPQVPNRRKYDKFPANNLDWAKIIVGFCFTTAIGLAFICFQIPPDQLPLPVTFDFLGLSVLLAFTCILVSKSIHFGYSLFGISIAGLSHHFGLFFGVTAFFISISIPFPFWFKCATYSIYVAAFILVLLFNLHFNKHYKPRVSEHLTPNNSIPPTAINPAVESSRGGTSIVDDQACTSSTV</sequence>
<dbReference type="EMBL" id="SMOL01000559">
    <property type="protein sequence ID" value="KAB2607485.1"/>
    <property type="molecule type" value="Genomic_DNA"/>
</dbReference>
<evidence type="ECO:0000256" key="2">
    <source>
        <dbReference type="SAM" id="Phobius"/>
    </source>
</evidence>
<reference evidence="3 4" key="3">
    <citation type="submission" date="2019-11" db="EMBL/GenBank/DDBJ databases">
        <title>A de novo genome assembly of a pear dwarfing rootstock.</title>
        <authorList>
            <person name="Wang F."/>
            <person name="Wang J."/>
            <person name="Li S."/>
            <person name="Zhang Y."/>
            <person name="Fang M."/>
            <person name="Ma L."/>
            <person name="Zhao Y."/>
            <person name="Jiang S."/>
        </authorList>
    </citation>
    <scope>NUCLEOTIDE SEQUENCE [LARGE SCALE GENOMIC DNA]</scope>
    <source>
        <strain evidence="3">S2</strain>
        <tissue evidence="3">Leaf</tissue>
    </source>
</reference>
<evidence type="ECO:0000313" key="4">
    <source>
        <dbReference type="Proteomes" id="UP000327157"/>
    </source>
</evidence>
<dbReference type="Proteomes" id="UP000327157">
    <property type="component" value="Chromosome 11"/>
</dbReference>
<feature type="transmembrane region" description="Helical" evidence="2">
    <location>
        <begin position="125"/>
        <end position="145"/>
    </location>
</feature>
<keyword evidence="2" id="KW-0812">Transmembrane</keyword>
<dbReference type="PANTHER" id="PTHR34741">
    <property type="entry name" value="IMAP FAMILY MEMBER 1, PUTATIVE-RELATED"/>
    <property type="match status" value="1"/>
</dbReference>